<organism evidence="5 6">
    <name type="scientific">Parabacteroides johnsonii DSM 18315</name>
    <dbReference type="NCBI Taxonomy" id="537006"/>
    <lineage>
        <taxon>Bacteria</taxon>
        <taxon>Pseudomonadati</taxon>
        <taxon>Bacteroidota</taxon>
        <taxon>Bacteroidia</taxon>
        <taxon>Bacteroidales</taxon>
        <taxon>Tannerellaceae</taxon>
        <taxon>Parabacteroides</taxon>
    </lineage>
</organism>
<name>B7BF75_9BACT</name>
<dbReference type="Gene3D" id="2.30.110.10">
    <property type="entry name" value="Electron Transport, Fmn-binding Protein, Chain A"/>
    <property type="match status" value="1"/>
</dbReference>
<comment type="similarity">
    <text evidence="3">Belongs to the flavoredoxin family.</text>
</comment>
<evidence type="ECO:0000313" key="5">
    <source>
        <dbReference type="EMBL" id="EEC94890.1"/>
    </source>
</evidence>
<proteinExistence type="inferred from homology"/>
<dbReference type="PANTHER" id="PTHR43567">
    <property type="entry name" value="FLAVOREDOXIN-RELATED-RELATED"/>
    <property type="match status" value="1"/>
</dbReference>
<dbReference type="InterPro" id="IPR002563">
    <property type="entry name" value="Flavin_Rdtase-like_dom"/>
</dbReference>
<dbReference type="EMBL" id="ABYH01000381">
    <property type="protein sequence ID" value="EEC94890.1"/>
    <property type="molecule type" value="Genomic_DNA"/>
</dbReference>
<evidence type="ECO:0000259" key="4">
    <source>
        <dbReference type="SMART" id="SM00903"/>
    </source>
</evidence>
<gene>
    <name evidence="5" type="ORF">PRABACTJOHN_03704</name>
</gene>
<evidence type="ECO:0000256" key="3">
    <source>
        <dbReference type="ARBA" id="ARBA00038054"/>
    </source>
</evidence>
<keyword evidence="2" id="KW-0285">Flavoprotein</keyword>
<reference evidence="5 6" key="2">
    <citation type="submission" date="2008-10" db="EMBL/GenBank/DDBJ databases">
        <authorList>
            <person name="Fulton L."/>
            <person name="Clifton S."/>
            <person name="Fulton B."/>
            <person name="Xu J."/>
            <person name="Minx P."/>
            <person name="Pepin K.H."/>
            <person name="Johnson M."/>
            <person name="Bhonagiri V."/>
            <person name="Nash W.E."/>
            <person name="Mardis E.R."/>
            <person name="Wilson R.K."/>
        </authorList>
    </citation>
    <scope>NUCLEOTIDE SEQUENCE [LARGE SCALE GENOMIC DNA]</scope>
    <source>
        <strain evidence="5 6">DSM 18315</strain>
    </source>
</reference>
<evidence type="ECO:0000256" key="1">
    <source>
        <dbReference type="ARBA" id="ARBA00001917"/>
    </source>
</evidence>
<dbReference type="GO" id="GO:0010181">
    <property type="term" value="F:FMN binding"/>
    <property type="evidence" value="ECO:0007669"/>
    <property type="project" value="InterPro"/>
</dbReference>
<evidence type="ECO:0000313" key="6">
    <source>
        <dbReference type="Proteomes" id="UP000005510"/>
    </source>
</evidence>
<dbReference type="GO" id="GO:0016646">
    <property type="term" value="F:oxidoreductase activity, acting on the CH-NH group of donors, NAD or NADP as acceptor"/>
    <property type="evidence" value="ECO:0007669"/>
    <property type="project" value="UniProtKB-ARBA"/>
</dbReference>
<dbReference type="RefSeq" id="WP_008152109.1">
    <property type="nucleotide sequence ID" value="NZ_CP102285.1"/>
</dbReference>
<dbReference type="InterPro" id="IPR052174">
    <property type="entry name" value="Flavoredoxin"/>
</dbReference>
<dbReference type="Pfam" id="PF01613">
    <property type="entry name" value="Flavin_Reduct"/>
    <property type="match status" value="1"/>
</dbReference>
<dbReference type="AlphaFoldDB" id="B7BF75"/>
<dbReference type="InterPro" id="IPR012349">
    <property type="entry name" value="Split_barrel_FMN-bd"/>
</dbReference>
<dbReference type="SUPFAM" id="SSF50475">
    <property type="entry name" value="FMN-binding split barrel"/>
    <property type="match status" value="1"/>
</dbReference>
<protein>
    <recommendedName>
        <fullName evidence="4">Flavin reductase like domain-containing protein</fullName>
    </recommendedName>
</protein>
<dbReference type="HOGENOM" id="CLU_059021_5_5_10"/>
<dbReference type="PANTHER" id="PTHR43567:SF1">
    <property type="entry name" value="FLAVOREDOXIN"/>
    <property type="match status" value="1"/>
</dbReference>
<dbReference type="Proteomes" id="UP000005510">
    <property type="component" value="Unassembled WGS sequence"/>
</dbReference>
<feature type="domain" description="Flavin reductase like" evidence="4">
    <location>
        <begin position="9"/>
        <end position="147"/>
    </location>
</feature>
<dbReference type="STRING" id="537006.PRABACTJOHN_03704"/>
<evidence type="ECO:0000256" key="2">
    <source>
        <dbReference type="ARBA" id="ARBA00022630"/>
    </source>
</evidence>
<comment type="cofactor">
    <cofactor evidence="1">
        <name>FMN</name>
        <dbReference type="ChEBI" id="CHEBI:58210"/>
    </cofactor>
</comment>
<comment type="caution">
    <text evidence="5">The sequence shown here is derived from an EMBL/GenBank/DDBJ whole genome shotgun (WGS) entry which is preliminary data.</text>
</comment>
<dbReference type="GeneID" id="93406734"/>
<sequence>MKKNIGNTLALYPMPTVVIGAKVNGKASWTLVAHVGIVAHDRLLVSLHSAHYINKGIKESGHLSVNIVTEDFLSKADYCGIVSGGKTDKSVVFDSVTGDDGTPMARESPLSMECKVEDVYECNGFENFICSVSRTYADDSVLGTDGKLDYDRLKPVLFEFPTYRYLRTGSIIGHCTDAGRKYKENQS</sequence>
<dbReference type="SMART" id="SM00903">
    <property type="entry name" value="Flavin_Reduct"/>
    <property type="match status" value="1"/>
</dbReference>
<reference evidence="5 6" key="1">
    <citation type="submission" date="2008-10" db="EMBL/GenBank/DDBJ databases">
        <title>Draft genome sequence of Parabacteroides johnsonii (DSM 18315).</title>
        <authorList>
            <person name="Sudarsanam P."/>
            <person name="Ley R."/>
            <person name="Guruge J."/>
            <person name="Turnbaugh P.J."/>
            <person name="Mahowald M."/>
            <person name="Liep D."/>
            <person name="Gordon J."/>
        </authorList>
    </citation>
    <scope>NUCLEOTIDE SEQUENCE [LARGE SCALE GENOMIC DNA]</scope>
    <source>
        <strain evidence="5 6">DSM 18315</strain>
    </source>
</reference>
<accession>B7BF75</accession>